<dbReference type="AlphaFoldDB" id="A0AAV7RS25"/>
<dbReference type="EMBL" id="JANPWB010000009">
    <property type="protein sequence ID" value="KAJ1153693.1"/>
    <property type="molecule type" value="Genomic_DNA"/>
</dbReference>
<proteinExistence type="predicted"/>
<reference evidence="1" key="1">
    <citation type="journal article" date="2022" name="bioRxiv">
        <title>Sequencing and chromosome-scale assembly of the giantPleurodeles waltlgenome.</title>
        <authorList>
            <person name="Brown T."/>
            <person name="Elewa A."/>
            <person name="Iarovenko S."/>
            <person name="Subramanian E."/>
            <person name="Araus A.J."/>
            <person name="Petzold A."/>
            <person name="Susuki M."/>
            <person name="Suzuki K.-i.T."/>
            <person name="Hayashi T."/>
            <person name="Toyoda A."/>
            <person name="Oliveira C."/>
            <person name="Osipova E."/>
            <person name="Leigh N.D."/>
            <person name="Simon A."/>
            <person name="Yun M.H."/>
        </authorList>
    </citation>
    <scope>NUCLEOTIDE SEQUENCE</scope>
    <source>
        <strain evidence="1">20211129_DDA</strain>
        <tissue evidence="1">Liver</tissue>
    </source>
</reference>
<keyword evidence="2" id="KW-1185">Reference proteome</keyword>
<name>A0AAV7RS25_PLEWA</name>
<protein>
    <submittedName>
        <fullName evidence="1">Uncharacterized protein</fullName>
    </submittedName>
</protein>
<sequence>MVDRQSIHFVLDTIRGWELPSSSLDPQFFQILGLEFAADSRLGIVNFYNNITIADRGSILSKLDHDLDDLNSIAGKELGMNCS</sequence>
<dbReference type="Proteomes" id="UP001066276">
    <property type="component" value="Chromosome 5"/>
</dbReference>
<evidence type="ECO:0000313" key="1">
    <source>
        <dbReference type="EMBL" id="KAJ1153693.1"/>
    </source>
</evidence>
<gene>
    <name evidence="1" type="ORF">NDU88_006451</name>
</gene>
<accession>A0AAV7RS25</accession>
<organism evidence="1 2">
    <name type="scientific">Pleurodeles waltl</name>
    <name type="common">Iberian ribbed newt</name>
    <dbReference type="NCBI Taxonomy" id="8319"/>
    <lineage>
        <taxon>Eukaryota</taxon>
        <taxon>Metazoa</taxon>
        <taxon>Chordata</taxon>
        <taxon>Craniata</taxon>
        <taxon>Vertebrata</taxon>
        <taxon>Euteleostomi</taxon>
        <taxon>Amphibia</taxon>
        <taxon>Batrachia</taxon>
        <taxon>Caudata</taxon>
        <taxon>Salamandroidea</taxon>
        <taxon>Salamandridae</taxon>
        <taxon>Pleurodelinae</taxon>
        <taxon>Pleurodeles</taxon>
    </lineage>
</organism>
<comment type="caution">
    <text evidence="1">The sequence shown here is derived from an EMBL/GenBank/DDBJ whole genome shotgun (WGS) entry which is preliminary data.</text>
</comment>
<evidence type="ECO:0000313" key="2">
    <source>
        <dbReference type="Proteomes" id="UP001066276"/>
    </source>
</evidence>